<reference evidence="1" key="1">
    <citation type="submission" date="2023-05" db="EMBL/GenBank/DDBJ databases">
        <title>Nepenthes gracilis genome sequencing.</title>
        <authorList>
            <person name="Fukushima K."/>
        </authorList>
    </citation>
    <scope>NUCLEOTIDE SEQUENCE</scope>
    <source>
        <strain evidence="1">SING2019-196</strain>
    </source>
</reference>
<gene>
    <name evidence="1" type="ORF">Nepgr_016170</name>
</gene>
<evidence type="ECO:0000313" key="2">
    <source>
        <dbReference type="Proteomes" id="UP001279734"/>
    </source>
</evidence>
<name>A0AAD3SPA3_NEPGR</name>
<dbReference type="Proteomes" id="UP001279734">
    <property type="component" value="Unassembled WGS sequence"/>
</dbReference>
<dbReference type="EMBL" id="BSYO01000014">
    <property type="protein sequence ID" value="GMH14329.1"/>
    <property type="molecule type" value="Genomic_DNA"/>
</dbReference>
<keyword evidence="2" id="KW-1185">Reference proteome</keyword>
<comment type="caution">
    <text evidence="1">The sequence shown here is derived from an EMBL/GenBank/DDBJ whole genome shotgun (WGS) entry which is preliminary data.</text>
</comment>
<sequence>MGGICKSAMGMEISNAVRTTKRGKVGNRLGGGDGINFFMIYAELDAATRENRLEGRSRVRRLAAEGGWEGAEGGRDLGREAAERCLAEGFEKFSR</sequence>
<accession>A0AAD3SPA3</accession>
<organism evidence="1 2">
    <name type="scientific">Nepenthes gracilis</name>
    <name type="common">Slender pitcher plant</name>
    <dbReference type="NCBI Taxonomy" id="150966"/>
    <lineage>
        <taxon>Eukaryota</taxon>
        <taxon>Viridiplantae</taxon>
        <taxon>Streptophyta</taxon>
        <taxon>Embryophyta</taxon>
        <taxon>Tracheophyta</taxon>
        <taxon>Spermatophyta</taxon>
        <taxon>Magnoliopsida</taxon>
        <taxon>eudicotyledons</taxon>
        <taxon>Gunneridae</taxon>
        <taxon>Pentapetalae</taxon>
        <taxon>Caryophyllales</taxon>
        <taxon>Nepenthaceae</taxon>
        <taxon>Nepenthes</taxon>
    </lineage>
</organism>
<dbReference type="AlphaFoldDB" id="A0AAD3SPA3"/>
<evidence type="ECO:0000313" key="1">
    <source>
        <dbReference type="EMBL" id="GMH14329.1"/>
    </source>
</evidence>
<protein>
    <submittedName>
        <fullName evidence="1">Uncharacterized protein</fullName>
    </submittedName>
</protein>
<proteinExistence type="predicted"/>